<reference evidence="2 3" key="1">
    <citation type="submission" date="2019-03" db="EMBL/GenBank/DDBJ databases">
        <title>Genomics of glacier-inhabiting Cryobacterium strains.</title>
        <authorList>
            <person name="Liu Q."/>
            <person name="Xin Y.-H."/>
        </authorList>
    </citation>
    <scope>NUCLEOTIDE SEQUENCE [LARGE SCALE GENOMIC DNA]</scope>
    <source>
        <strain evidence="2 3">Sr59</strain>
    </source>
</reference>
<dbReference type="AlphaFoldDB" id="A0A4R9BH52"/>
<dbReference type="Proteomes" id="UP000298468">
    <property type="component" value="Unassembled WGS sequence"/>
</dbReference>
<gene>
    <name evidence="2" type="ORF">E3T61_19965</name>
</gene>
<comment type="caution">
    <text evidence="2">The sequence shown here is derived from an EMBL/GenBank/DDBJ whole genome shotgun (WGS) entry which is preliminary data.</text>
</comment>
<sequence length="61" mass="7142">MPANESRTTPNELARELGHTDGGRTIRTWLRLHHPRPDTDKYQRWALTSAEANDVLEKFQR</sequence>
<feature type="compositionally biased region" description="Polar residues" evidence="1">
    <location>
        <begin position="1"/>
        <end position="11"/>
    </location>
</feature>
<protein>
    <submittedName>
        <fullName evidence="2">Uncharacterized protein</fullName>
    </submittedName>
</protein>
<dbReference type="EMBL" id="SOHM01000042">
    <property type="protein sequence ID" value="TFD84045.1"/>
    <property type="molecule type" value="Genomic_DNA"/>
</dbReference>
<organism evidence="2 3">
    <name type="scientific">Cryobacterium lactosi</name>
    <dbReference type="NCBI Taxonomy" id="1259202"/>
    <lineage>
        <taxon>Bacteria</taxon>
        <taxon>Bacillati</taxon>
        <taxon>Actinomycetota</taxon>
        <taxon>Actinomycetes</taxon>
        <taxon>Micrococcales</taxon>
        <taxon>Microbacteriaceae</taxon>
        <taxon>Cryobacterium</taxon>
    </lineage>
</organism>
<keyword evidence="3" id="KW-1185">Reference proteome</keyword>
<evidence type="ECO:0000313" key="2">
    <source>
        <dbReference type="EMBL" id="TFD84045.1"/>
    </source>
</evidence>
<accession>A0A4R9BH52</accession>
<name>A0A4R9BH52_9MICO</name>
<evidence type="ECO:0000256" key="1">
    <source>
        <dbReference type="SAM" id="MobiDB-lite"/>
    </source>
</evidence>
<dbReference type="RefSeq" id="WP_134642586.1">
    <property type="nucleotide sequence ID" value="NZ_SOHM01000042.1"/>
</dbReference>
<evidence type="ECO:0000313" key="3">
    <source>
        <dbReference type="Proteomes" id="UP000298468"/>
    </source>
</evidence>
<feature type="region of interest" description="Disordered" evidence="1">
    <location>
        <begin position="1"/>
        <end position="20"/>
    </location>
</feature>
<proteinExistence type="predicted"/>